<organism evidence="4 5">
    <name type="scientific">Prototheca wickerhamii</name>
    <dbReference type="NCBI Taxonomy" id="3111"/>
    <lineage>
        <taxon>Eukaryota</taxon>
        <taxon>Viridiplantae</taxon>
        <taxon>Chlorophyta</taxon>
        <taxon>core chlorophytes</taxon>
        <taxon>Trebouxiophyceae</taxon>
        <taxon>Chlorellales</taxon>
        <taxon>Chlorellaceae</taxon>
        <taxon>Prototheca</taxon>
    </lineage>
</organism>
<dbReference type="PANTHER" id="PTHR11223">
    <property type="entry name" value="EXPORTIN 1/5"/>
    <property type="match status" value="1"/>
</dbReference>
<dbReference type="InterPro" id="IPR011989">
    <property type="entry name" value="ARM-like"/>
</dbReference>
<evidence type="ECO:0000256" key="1">
    <source>
        <dbReference type="SAM" id="MobiDB-lite"/>
    </source>
</evidence>
<dbReference type="GO" id="GO:0005737">
    <property type="term" value="C:cytoplasm"/>
    <property type="evidence" value="ECO:0007669"/>
    <property type="project" value="TreeGrafter"/>
</dbReference>
<evidence type="ECO:0000313" key="4">
    <source>
        <dbReference type="EMBL" id="KAK2078011.1"/>
    </source>
</evidence>
<dbReference type="GO" id="GO:0005634">
    <property type="term" value="C:nucleus"/>
    <property type="evidence" value="ECO:0007669"/>
    <property type="project" value="TreeGrafter"/>
</dbReference>
<proteinExistence type="predicted"/>
<feature type="domain" description="Exportin-5 C-terminal" evidence="3">
    <location>
        <begin position="902"/>
        <end position="1059"/>
    </location>
</feature>
<dbReference type="Pfam" id="PF19273">
    <property type="entry name" value="Exportin-5"/>
    <property type="match status" value="2"/>
</dbReference>
<evidence type="ECO:0000259" key="3">
    <source>
        <dbReference type="Pfam" id="PF19273"/>
    </source>
</evidence>
<feature type="domain" description="Exportin-5 C-terminal" evidence="3">
    <location>
        <begin position="502"/>
        <end position="897"/>
    </location>
</feature>
<dbReference type="GO" id="GO:0005049">
    <property type="term" value="F:nuclear export signal receptor activity"/>
    <property type="evidence" value="ECO:0007669"/>
    <property type="project" value="InterPro"/>
</dbReference>
<dbReference type="GO" id="GO:0006405">
    <property type="term" value="P:RNA export from nucleus"/>
    <property type="evidence" value="ECO:0007669"/>
    <property type="project" value="TreeGrafter"/>
</dbReference>
<feature type="domain" description="Exportin-1/Importin-beta-like" evidence="2">
    <location>
        <begin position="68"/>
        <end position="225"/>
    </location>
</feature>
<dbReference type="InterPro" id="IPR016024">
    <property type="entry name" value="ARM-type_fold"/>
</dbReference>
<keyword evidence="5" id="KW-1185">Reference proteome</keyword>
<dbReference type="GO" id="GO:0042565">
    <property type="term" value="C:RNA nuclear export complex"/>
    <property type="evidence" value="ECO:0007669"/>
    <property type="project" value="TreeGrafter"/>
</dbReference>
<dbReference type="InterPro" id="IPR013598">
    <property type="entry name" value="Exportin-1/Importin-b-like"/>
</dbReference>
<accession>A0AAD9IHY2</accession>
<dbReference type="Gene3D" id="1.25.10.10">
    <property type="entry name" value="Leucine-rich Repeat Variant"/>
    <property type="match status" value="2"/>
</dbReference>
<dbReference type="GO" id="GO:0006611">
    <property type="term" value="P:protein export from nucleus"/>
    <property type="evidence" value="ECO:0007669"/>
    <property type="project" value="InterPro"/>
</dbReference>
<protein>
    <submittedName>
        <fullName evidence="4">Uncharacterized protein</fullName>
    </submittedName>
</protein>
<dbReference type="SUPFAM" id="SSF48371">
    <property type="entry name" value="ARM repeat"/>
    <property type="match status" value="1"/>
</dbReference>
<feature type="region of interest" description="Disordered" evidence="1">
    <location>
        <begin position="445"/>
        <end position="495"/>
    </location>
</feature>
<dbReference type="Proteomes" id="UP001255856">
    <property type="component" value="Unassembled WGS sequence"/>
</dbReference>
<sequence>MSTGVSEVITALQAAQAVGATKAQRASASALFEQVGSRWDEYSESEQQHWVALSFAQLQQISSNGQSWALRSKAALLLALVIRRAGAAAWEAGLDQLLSLAQGGPAFQGLAALVFKYVAEEVTQAAPDDIGAEAKRLLVNALTRTTPSVLGFLEMVLESGFRSLTDAAGSPAAREAEAAMHDALAAAATMAEWVPQSALVSCGLLTACSFFLSHASFRDEAVRVLRQLAGRKPEQEPEADVARAQEALAGVLGGGAAALLAVPDAASRLGWEGDDVEFAQALCEAAAAQAGTHWPRLTQSGDAEAAARRDALLSAMLGLARQPFAPLSDQAFAFWTAVLGDAAAAAAPRKAEEGGAPAGAYERLLPRAAVEAIAGVAAERLSPAGGFAAHVPLEGADEVPPWFDSFGEYKDFSVAHRQRLTLALRHAAAVIPAAALRVAAGGHERRVRARRRAGRGGRRRRRRGRARRRVPGHGGRDRAARVGGPGAERGPAAGRGDAGALGALLDLAPGEPELVALQTRGLEAFAPVVAACPDVAAPGLARVLDLLVSALPGAARRGPARGRRCGDGEQLARWREALTARQQLAGVPLSWAKAAPEAVLPCLEALAARVRAEWDAGRLRLGERNAVAEAMLLAVTGARAPPAVQASVLDWAIGPVRAAWAQPAFLEALASPAAFWRAYMPVGPAGVGGGPRRWALYHEVHLIERAVRRLAQADGASEVTEPSQRDTRASTALTEQMRWALPCLLRALACVQACWTPEGRAALGSAAGALEMAPAERALYLRRGPHRKKAVFYADLDDSVRQQEDPAVSGVGGSTTGALRGFLRHVREYAWQAVGALPGALGPALGALPEAAALVGPALACAVDVAEMHSVRIMLRHALAPLVRGTPPAELDAWVLAPLAPDAALADDVVRDRVLRELSQEYASLLAAISQRSVAPRAPAARRRPPSPLLEYILRRDEGTAFALISVAVLGLTWPDESAYRCSVLCRALTPLVLRPGAGEALAAYVGGEVLPAAIRSLGSPVLVTHQADILGLIREILLAPPTAPYARAVLASLPGGEPGAGAAADTEAEHLQGEAFRALFG</sequence>
<dbReference type="AlphaFoldDB" id="A0AAD9IHY2"/>
<dbReference type="EMBL" id="JASFZW010000005">
    <property type="protein sequence ID" value="KAK2078011.1"/>
    <property type="molecule type" value="Genomic_DNA"/>
</dbReference>
<dbReference type="PANTHER" id="PTHR11223:SF3">
    <property type="entry name" value="EXPORTIN-5"/>
    <property type="match status" value="1"/>
</dbReference>
<feature type="compositionally biased region" description="Basic residues" evidence="1">
    <location>
        <begin position="445"/>
        <end position="471"/>
    </location>
</feature>
<name>A0AAD9IHY2_PROWI</name>
<reference evidence="4" key="1">
    <citation type="submission" date="2021-01" db="EMBL/GenBank/DDBJ databases">
        <authorList>
            <person name="Eckstrom K.M.E."/>
        </authorList>
    </citation>
    <scope>NUCLEOTIDE SEQUENCE</scope>
    <source>
        <strain evidence="4">UVCC 0001</strain>
    </source>
</reference>
<dbReference type="InterPro" id="IPR045478">
    <property type="entry name" value="Exportin-5_C"/>
</dbReference>
<comment type="caution">
    <text evidence="4">The sequence shown here is derived from an EMBL/GenBank/DDBJ whole genome shotgun (WGS) entry which is preliminary data.</text>
</comment>
<gene>
    <name evidence="4" type="ORF">QBZ16_003879</name>
</gene>
<dbReference type="Pfam" id="PF08389">
    <property type="entry name" value="Xpo1"/>
    <property type="match status" value="1"/>
</dbReference>
<evidence type="ECO:0000313" key="5">
    <source>
        <dbReference type="Proteomes" id="UP001255856"/>
    </source>
</evidence>
<evidence type="ECO:0000259" key="2">
    <source>
        <dbReference type="Pfam" id="PF08389"/>
    </source>
</evidence>
<dbReference type="GO" id="GO:0003723">
    <property type="term" value="F:RNA binding"/>
    <property type="evidence" value="ECO:0007669"/>
    <property type="project" value="TreeGrafter"/>
</dbReference>
<dbReference type="InterPro" id="IPR045065">
    <property type="entry name" value="XPO1/5"/>
</dbReference>